<dbReference type="Proteomes" id="UP001244490">
    <property type="component" value="Unassembled WGS sequence"/>
</dbReference>
<reference evidence="4 6" key="2">
    <citation type="submission" date="2018-08" db="EMBL/GenBank/DDBJ databases">
        <authorList>
            <consortium name="Pathogen Informatics"/>
        </authorList>
    </citation>
    <scope>NUCLEOTIDE SEQUENCE [LARGE SCALE GENOMIC DNA]</scope>
    <source>
        <strain evidence="4 6">EuSCAPE_IT093</strain>
    </source>
</reference>
<dbReference type="Proteomes" id="UP000258673">
    <property type="component" value="Unassembled WGS sequence"/>
</dbReference>
<dbReference type="EMBL" id="UKUT01000015">
    <property type="protein sequence ID" value="SYH36678.1"/>
    <property type="molecule type" value="Genomic_DNA"/>
</dbReference>
<feature type="domain" description="HTH cro/C1-type" evidence="1">
    <location>
        <begin position="13"/>
        <end position="34"/>
    </location>
</feature>
<organism evidence="3 5">
    <name type="scientific">Klebsiella pneumoniae</name>
    <dbReference type="NCBI Taxonomy" id="573"/>
    <lineage>
        <taxon>Bacteria</taxon>
        <taxon>Pseudomonadati</taxon>
        <taxon>Pseudomonadota</taxon>
        <taxon>Gammaproteobacteria</taxon>
        <taxon>Enterobacterales</taxon>
        <taxon>Enterobacteriaceae</taxon>
        <taxon>Klebsiella/Raoultella group</taxon>
        <taxon>Klebsiella</taxon>
        <taxon>Klebsiella pneumoniae complex</taxon>
    </lineage>
</organism>
<name>A0A2X3H326_KLEPN</name>
<accession>A0A2X3H326</accession>
<evidence type="ECO:0000313" key="3">
    <source>
        <dbReference type="EMBL" id="SQC43039.1"/>
    </source>
</evidence>
<dbReference type="RefSeq" id="WP_023320775.1">
    <property type="nucleotide sequence ID" value="NZ_BAACAJ010000017.1"/>
</dbReference>
<reference evidence="2" key="3">
    <citation type="submission" date="2023-07" db="EMBL/GenBank/DDBJ databases">
        <authorList>
            <person name="Peng Z."/>
        </authorList>
    </citation>
    <scope>NUCLEOTIDE SEQUENCE</scope>
    <source>
        <strain evidence="2">KP219</strain>
    </source>
</reference>
<protein>
    <submittedName>
        <fullName evidence="3">Uncharacterized protein conserved in bacteria, prophage-related</fullName>
    </submittedName>
    <submittedName>
        <fullName evidence="2">YdaS family helix-turn-helix protein</fullName>
    </submittedName>
</protein>
<evidence type="ECO:0000313" key="2">
    <source>
        <dbReference type="EMBL" id="MDP0965530.1"/>
    </source>
</evidence>
<gene>
    <name evidence="3" type="ORF">NCTC13465_01515</name>
    <name evidence="2" type="ORF">Q6294_00485</name>
    <name evidence="4" type="ORF">SAMEA3515122_04748</name>
</gene>
<proteinExistence type="predicted"/>
<dbReference type="InterPro" id="IPR031856">
    <property type="entry name" value="YdaS_toxin-like"/>
</dbReference>
<evidence type="ECO:0000313" key="4">
    <source>
        <dbReference type="EMBL" id="SYH36678.1"/>
    </source>
</evidence>
<dbReference type="SUPFAM" id="SSF47413">
    <property type="entry name" value="lambda repressor-like DNA-binding domains"/>
    <property type="match status" value="1"/>
</dbReference>
<dbReference type="Pfam" id="PF15943">
    <property type="entry name" value="YdaS_toxin"/>
    <property type="match status" value="1"/>
</dbReference>
<dbReference type="AlphaFoldDB" id="A0A2X3H326"/>
<dbReference type="EMBL" id="JAUUIA010000001">
    <property type="protein sequence ID" value="MDP0965530.1"/>
    <property type="molecule type" value="Genomic_DNA"/>
</dbReference>
<sequence length="75" mass="8316">MNTNLKTIICSIMSQTELAKRLGTTPQTVSLWLNSETPAHRVIPVCEALGWKVTPHQMRGDIYPNPTDGLPKQEG</sequence>
<dbReference type="EMBL" id="UAWQ01000009">
    <property type="protein sequence ID" value="SQC43039.1"/>
    <property type="molecule type" value="Genomic_DNA"/>
</dbReference>
<dbReference type="CDD" id="cd00093">
    <property type="entry name" value="HTH_XRE"/>
    <property type="match status" value="1"/>
</dbReference>
<evidence type="ECO:0000313" key="5">
    <source>
        <dbReference type="Proteomes" id="UP000251721"/>
    </source>
</evidence>
<dbReference type="InterPro" id="IPR010982">
    <property type="entry name" value="Lambda_DNA-bd_dom_sf"/>
</dbReference>
<evidence type="ECO:0000313" key="6">
    <source>
        <dbReference type="Proteomes" id="UP000258673"/>
    </source>
</evidence>
<reference evidence="3 5" key="1">
    <citation type="submission" date="2018-06" db="EMBL/GenBank/DDBJ databases">
        <authorList>
            <consortium name="Pathogen Informatics"/>
            <person name="Doyle S."/>
        </authorList>
    </citation>
    <scope>NUCLEOTIDE SEQUENCE [LARGE SCALE GENOMIC DNA]</scope>
    <source>
        <strain evidence="3 5">NCTC13465</strain>
    </source>
</reference>
<dbReference type="Proteomes" id="UP000251721">
    <property type="component" value="Unassembled WGS sequence"/>
</dbReference>
<evidence type="ECO:0000259" key="1">
    <source>
        <dbReference type="PROSITE" id="PS50943"/>
    </source>
</evidence>
<dbReference type="Gene3D" id="1.10.260.40">
    <property type="entry name" value="lambda repressor-like DNA-binding domains"/>
    <property type="match status" value="1"/>
</dbReference>
<dbReference type="GO" id="GO:0003677">
    <property type="term" value="F:DNA binding"/>
    <property type="evidence" value="ECO:0007669"/>
    <property type="project" value="InterPro"/>
</dbReference>
<dbReference type="InterPro" id="IPR001387">
    <property type="entry name" value="Cro/C1-type_HTH"/>
</dbReference>
<dbReference type="PROSITE" id="PS50943">
    <property type="entry name" value="HTH_CROC1"/>
    <property type="match status" value="1"/>
</dbReference>